<accession>A0A7X0LXK3</accession>
<protein>
    <submittedName>
        <fullName evidence="1">Uncharacterized protein</fullName>
    </submittedName>
</protein>
<dbReference type="AlphaFoldDB" id="A0A7X0LXK3"/>
<dbReference type="GO" id="GO:0006281">
    <property type="term" value="P:DNA repair"/>
    <property type="evidence" value="ECO:0007669"/>
    <property type="project" value="InterPro"/>
</dbReference>
<proteinExistence type="predicted"/>
<dbReference type="InterPro" id="IPR036614">
    <property type="entry name" value="RusA-like_sf"/>
</dbReference>
<gene>
    <name evidence="1" type="ORF">HNR53_004579</name>
</gene>
<evidence type="ECO:0000313" key="1">
    <source>
        <dbReference type="EMBL" id="MBB6447868.1"/>
    </source>
</evidence>
<sequence length="188" mass="22844">MNFQNSFKVNGQDIPYYHFLYENNLHVLLRRKNYWKARQATLENGMSLLEYLAKETNKQFNFNNVNFPVFERAVMMIIHYFSDNRTHDLDNFIYKPIVDTIRKTRVIPDDNYKNLSLFYVGQPDFKDWLEVYLVPFSYFTEFANQHFYELTDTFISKKQIRSIQEVEEELQKKKEIDYAKLMKGSDFF</sequence>
<dbReference type="Gene3D" id="3.30.1330.70">
    <property type="entry name" value="Holliday junction resolvase RusA"/>
    <property type="match status" value="1"/>
</dbReference>
<organism evidence="1 2">
    <name type="scientific">Bacillus benzoevorans</name>
    <dbReference type="NCBI Taxonomy" id="1456"/>
    <lineage>
        <taxon>Bacteria</taxon>
        <taxon>Bacillati</taxon>
        <taxon>Bacillota</taxon>
        <taxon>Bacilli</taxon>
        <taxon>Bacillales</taxon>
        <taxon>Bacillaceae</taxon>
        <taxon>Bacillus</taxon>
    </lineage>
</organism>
<dbReference type="GO" id="GO:0006310">
    <property type="term" value="P:DNA recombination"/>
    <property type="evidence" value="ECO:0007669"/>
    <property type="project" value="InterPro"/>
</dbReference>
<dbReference type="EMBL" id="JACHGK010000031">
    <property type="protein sequence ID" value="MBB6447868.1"/>
    <property type="molecule type" value="Genomic_DNA"/>
</dbReference>
<dbReference type="GO" id="GO:0000287">
    <property type="term" value="F:magnesium ion binding"/>
    <property type="evidence" value="ECO:0007669"/>
    <property type="project" value="InterPro"/>
</dbReference>
<name>A0A7X0LXK3_9BACI</name>
<dbReference type="RefSeq" id="WP_184530219.1">
    <property type="nucleotide sequence ID" value="NZ_JACHGK010000031.1"/>
</dbReference>
<comment type="caution">
    <text evidence="1">The sequence shown here is derived from an EMBL/GenBank/DDBJ whole genome shotgun (WGS) entry which is preliminary data.</text>
</comment>
<evidence type="ECO:0000313" key="2">
    <source>
        <dbReference type="Proteomes" id="UP000531594"/>
    </source>
</evidence>
<reference evidence="1 2" key="1">
    <citation type="submission" date="2020-08" db="EMBL/GenBank/DDBJ databases">
        <title>Genomic Encyclopedia of Type Strains, Phase IV (KMG-IV): sequencing the most valuable type-strain genomes for metagenomic binning, comparative biology and taxonomic classification.</title>
        <authorList>
            <person name="Goeker M."/>
        </authorList>
    </citation>
    <scope>NUCLEOTIDE SEQUENCE [LARGE SCALE GENOMIC DNA]</scope>
    <source>
        <strain evidence="1 2">DSM 5391</strain>
    </source>
</reference>
<dbReference type="SUPFAM" id="SSF103084">
    <property type="entry name" value="Holliday junction resolvase RusA"/>
    <property type="match status" value="1"/>
</dbReference>
<dbReference type="Proteomes" id="UP000531594">
    <property type="component" value="Unassembled WGS sequence"/>
</dbReference>
<keyword evidence="2" id="KW-1185">Reference proteome</keyword>